<feature type="compositionally biased region" description="Pro residues" evidence="1">
    <location>
        <begin position="109"/>
        <end position="129"/>
    </location>
</feature>
<comment type="caution">
    <text evidence="4">The sequence shown here is derived from an EMBL/GenBank/DDBJ whole genome shotgun (WGS) entry which is preliminary data.</text>
</comment>
<dbReference type="Pfam" id="PF10531">
    <property type="entry name" value="SLBB"/>
    <property type="match status" value="1"/>
</dbReference>
<accession>A0A929G076</accession>
<feature type="region of interest" description="Disordered" evidence="1">
    <location>
        <begin position="184"/>
        <end position="204"/>
    </location>
</feature>
<sequence length="263" mass="28078">MLDIGGFRSTGEVSANAADRSPRNRLRDLHRDAGSDTAEQRCEPGYTAPDREPEPPSAVRRFALRWLPASLVESRVDPGRPGVLAVAVVAMLALAGFGVFAWTSRPVAEPAPPPPPVSPPPHAEPPPPEKVVVSVVGRVREPGLVTVRPGERVADALVAAGGPLPETDITALNLARRLADGEQLHVGIPPPPQSEQSREDGKVDLNSADAEELQELPGVGESTAQQIVRWRTDHDGFASVGQLREVDGIGESRFSELRDLVRS</sequence>
<evidence type="ECO:0000256" key="2">
    <source>
        <dbReference type="SAM" id="Phobius"/>
    </source>
</evidence>
<dbReference type="EMBL" id="JADEYC010000014">
    <property type="protein sequence ID" value="MBE9374527.1"/>
    <property type="molecule type" value="Genomic_DNA"/>
</dbReference>
<feature type="domain" description="Helix-hairpin-helix DNA-binding motif class 1" evidence="3">
    <location>
        <begin position="211"/>
        <end position="230"/>
    </location>
</feature>
<keyword evidence="4" id="KW-0238">DNA-binding</keyword>
<feature type="region of interest" description="Disordered" evidence="1">
    <location>
        <begin position="108"/>
        <end position="129"/>
    </location>
</feature>
<evidence type="ECO:0000313" key="4">
    <source>
        <dbReference type="EMBL" id="MBE9374527.1"/>
    </source>
</evidence>
<evidence type="ECO:0000259" key="3">
    <source>
        <dbReference type="SMART" id="SM00278"/>
    </source>
</evidence>
<dbReference type="Pfam" id="PF12836">
    <property type="entry name" value="HHH_3"/>
    <property type="match status" value="1"/>
</dbReference>
<evidence type="ECO:0000313" key="5">
    <source>
        <dbReference type="Proteomes" id="UP000598360"/>
    </source>
</evidence>
<evidence type="ECO:0000256" key="1">
    <source>
        <dbReference type="SAM" id="MobiDB-lite"/>
    </source>
</evidence>
<name>A0A929G076_9PSEU</name>
<feature type="transmembrane region" description="Helical" evidence="2">
    <location>
        <begin position="83"/>
        <end position="102"/>
    </location>
</feature>
<reference evidence="4" key="1">
    <citation type="submission" date="2020-10" db="EMBL/GenBank/DDBJ databases">
        <title>Diversity and distribution of actinomycetes associated with coral in the coast of Hainan.</title>
        <authorList>
            <person name="Li F."/>
        </authorList>
    </citation>
    <scope>NUCLEOTIDE SEQUENCE</scope>
    <source>
        <strain evidence="4">HNM0983</strain>
    </source>
</reference>
<dbReference type="InterPro" id="IPR019554">
    <property type="entry name" value="Soluble_ligand-bd"/>
</dbReference>
<dbReference type="Proteomes" id="UP000598360">
    <property type="component" value="Unassembled WGS sequence"/>
</dbReference>
<feature type="region of interest" description="Disordered" evidence="1">
    <location>
        <begin position="1"/>
        <end position="57"/>
    </location>
</feature>
<dbReference type="GO" id="GO:0015628">
    <property type="term" value="P:protein secretion by the type II secretion system"/>
    <property type="evidence" value="ECO:0007669"/>
    <property type="project" value="TreeGrafter"/>
</dbReference>
<feature type="domain" description="Helix-hairpin-helix DNA-binding motif class 1" evidence="3">
    <location>
        <begin position="241"/>
        <end position="260"/>
    </location>
</feature>
<dbReference type="RefSeq" id="WP_193927976.1">
    <property type="nucleotide sequence ID" value="NZ_JADEYC010000014.1"/>
</dbReference>
<proteinExistence type="predicted"/>
<dbReference type="PANTHER" id="PTHR21180:SF32">
    <property type="entry name" value="ENDONUCLEASE_EXONUCLEASE_PHOSPHATASE FAMILY DOMAIN-CONTAINING PROTEIN 1"/>
    <property type="match status" value="1"/>
</dbReference>
<protein>
    <submittedName>
        <fullName evidence="4">ComEA family DNA-binding protein</fullName>
    </submittedName>
</protein>
<dbReference type="PANTHER" id="PTHR21180">
    <property type="entry name" value="ENDONUCLEASE/EXONUCLEASE/PHOSPHATASE FAMILY DOMAIN-CONTAINING PROTEIN 1"/>
    <property type="match status" value="1"/>
</dbReference>
<feature type="compositionally biased region" description="Basic and acidic residues" evidence="1">
    <location>
        <begin position="20"/>
        <end position="42"/>
    </location>
</feature>
<organism evidence="4 5">
    <name type="scientific">Saccharopolyspora montiporae</name>
    <dbReference type="NCBI Taxonomy" id="2781240"/>
    <lineage>
        <taxon>Bacteria</taxon>
        <taxon>Bacillati</taxon>
        <taxon>Actinomycetota</taxon>
        <taxon>Actinomycetes</taxon>
        <taxon>Pseudonocardiales</taxon>
        <taxon>Pseudonocardiaceae</taxon>
        <taxon>Saccharopolyspora</taxon>
    </lineage>
</organism>
<dbReference type="InterPro" id="IPR003583">
    <property type="entry name" value="Hlx-hairpin-Hlx_DNA-bd_motif"/>
</dbReference>
<dbReference type="AlphaFoldDB" id="A0A929G076"/>
<dbReference type="Gene3D" id="1.10.150.310">
    <property type="entry name" value="Tex RuvX-like domain-like"/>
    <property type="match status" value="1"/>
</dbReference>
<gene>
    <name evidence="4" type="ORF">IQ251_08710</name>
</gene>
<dbReference type="InterPro" id="IPR010994">
    <property type="entry name" value="RuvA_2-like"/>
</dbReference>
<dbReference type="SMART" id="SM00278">
    <property type="entry name" value="HhH1"/>
    <property type="match status" value="2"/>
</dbReference>
<dbReference type="GO" id="GO:0003677">
    <property type="term" value="F:DNA binding"/>
    <property type="evidence" value="ECO:0007669"/>
    <property type="project" value="UniProtKB-KW"/>
</dbReference>
<dbReference type="SUPFAM" id="SSF47781">
    <property type="entry name" value="RuvA domain 2-like"/>
    <property type="match status" value="1"/>
</dbReference>
<keyword evidence="2" id="KW-0812">Transmembrane</keyword>
<dbReference type="GO" id="GO:0006281">
    <property type="term" value="P:DNA repair"/>
    <property type="evidence" value="ECO:0007669"/>
    <property type="project" value="InterPro"/>
</dbReference>
<keyword evidence="2" id="KW-0472">Membrane</keyword>
<keyword evidence="2" id="KW-1133">Transmembrane helix</keyword>
<dbReference type="GO" id="GO:0015627">
    <property type="term" value="C:type II protein secretion system complex"/>
    <property type="evidence" value="ECO:0007669"/>
    <property type="project" value="TreeGrafter"/>
</dbReference>
<dbReference type="Gene3D" id="3.10.560.10">
    <property type="entry name" value="Outer membrane lipoprotein wza domain like"/>
    <property type="match status" value="1"/>
</dbReference>
<dbReference type="InterPro" id="IPR051675">
    <property type="entry name" value="Endo/Exo/Phosphatase_dom_1"/>
</dbReference>
<keyword evidence="5" id="KW-1185">Reference proteome</keyword>